<dbReference type="Pfam" id="PF02010">
    <property type="entry name" value="REJ"/>
    <property type="match status" value="1"/>
</dbReference>
<dbReference type="Gene3D" id="2.60.120.200">
    <property type="match status" value="1"/>
</dbReference>
<organism evidence="8 9">
    <name type="scientific">Cymbomonas tetramitiformis</name>
    <dbReference type="NCBI Taxonomy" id="36881"/>
    <lineage>
        <taxon>Eukaryota</taxon>
        <taxon>Viridiplantae</taxon>
        <taxon>Chlorophyta</taxon>
        <taxon>Pyramimonadophyceae</taxon>
        <taxon>Pyramimonadales</taxon>
        <taxon>Pyramimonadaceae</taxon>
        <taxon>Cymbomonas</taxon>
    </lineage>
</organism>
<gene>
    <name evidence="8" type="ORF">CYMTET_31203</name>
</gene>
<keyword evidence="6" id="KW-0732">Signal</keyword>
<comment type="caution">
    <text evidence="8">The sequence shown here is derived from an EMBL/GenBank/DDBJ whole genome shotgun (WGS) entry which is preliminary data.</text>
</comment>
<dbReference type="GO" id="GO:0005886">
    <property type="term" value="C:plasma membrane"/>
    <property type="evidence" value="ECO:0007669"/>
    <property type="project" value="TreeGrafter"/>
</dbReference>
<evidence type="ECO:0000256" key="1">
    <source>
        <dbReference type="ARBA" id="ARBA00004370"/>
    </source>
</evidence>
<name>A0AAE0FHX4_9CHLO</name>
<evidence type="ECO:0000259" key="7">
    <source>
        <dbReference type="Pfam" id="PF02010"/>
    </source>
</evidence>
<proteinExistence type="predicted"/>
<dbReference type="GO" id="GO:0005261">
    <property type="term" value="F:monoatomic cation channel activity"/>
    <property type="evidence" value="ECO:0007669"/>
    <property type="project" value="TreeGrafter"/>
</dbReference>
<dbReference type="InterPro" id="IPR013320">
    <property type="entry name" value="ConA-like_dom_sf"/>
</dbReference>
<feature type="signal peptide" evidence="6">
    <location>
        <begin position="1"/>
        <end position="28"/>
    </location>
</feature>
<protein>
    <recommendedName>
        <fullName evidence="7">PKD/REJ-like domain-containing protein</fullName>
    </recommendedName>
</protein>
<evidence type="ECO:0000256" key="4">
    <source>
        <dbReference type="ARBA" id="ARBA00022989"/>
    </source>
</evidence>
<comment type="subcellular location">
    <subcellularLocation>
        <location evidence="1">Membrane</location>
    </subcellularLocation>
</comment>
<evidence type="ECO:0000256" key="2">
    <source>
        <dbReference type="ARBA" id="ARBA00022692"/>
    </source>
</evidence>
<evidence type="ECO:0000313" key="9">
    <source>
        <dbReference type="Proteomes" id="UP001190700"/>
    </source>
</evidence>
<dbReference type="PANTHER" id="PTHR46730:SF1">
    <property type="entry name" value="PLAT DOMAIN-CONTAINING PROTEIN"/>
    <property type="match status" value="1"/>
</dbReference>
<keyword evidence="9" id="KW-1185">Reference proteome</keyword>
<dbReference type="InterPro" id="IPR002859">
    <property type="entry name" value="PKD/REJ-like"/>
</dbReference>
<dbReference type="GO" id="GO:0006816">
    <property type="term" value="P:calcium ion transport"/>
    <property type="evidence" value="ECO:0007669"/>
    <property type="project" value="TreeGrafter"/>
</dbReference>
<keyword evidence="2" id="KW-0812">Transmembrane</keyword>
<keyword evidence="5" id="KW-0472">Membrane</keyword>
<evidence type="ECO:0000256" key="6">
    <source>
        <dbReference type="SAM" id="SignalP"/>
    </source>
</evidence>
<dbReference type="PANTHER" id="PTHR46730">
    <property type="entry name" value="POLYCYSTIN-1"/>
    <property type="match status" value="1"/>
</dbReference>
<dbReference type="Proteomes" id="UP001190700">
    <property type="component" value="Unassembled WGS sequence"/>
</dbReference>
<dbReference type="SUPFAM" id="SSF49899">
    <property type="entry name" value="Concanavalin A-like lectins/glucanases"/>
    <property type="match status" value="1"/>
</dbReference>
<reference evidence="8 9" key="1">
    <citation type="journal article" date="2015" name="Genome Biol. Evol.">
        <title>Comparative Genomics of a Bacterivorous Green Alga Reveals Evolutionary Causalities and Consequences of Phago-Mixotrophic Mode of Nutrition.</title>
        <authorList>
            <person name="Burns J.A."/>
            <person name="Paasch A."/>
            <person name="Narechania A."/>
            <person name="Kim E."/>
        </authorList>
    </citation>
    <scope>NUCLEOTIDE SEQUENCE [LARGE SCALE GENOMIC DNA]</scope>
    <source>
        <strain evidence="8 9">PLY_AMNH</strain>
    </source>
</reference>
<sequence>MCQLLTPSTVQQLLFVASLVIGITDAGSYEHMGTGHCEAGYYAGWNSADATLEACKARCTEEAQCLFFALKEAHTCSRYNSGAGDCSSVVGANDYELYRKLTAAPTTSAPTTASPTALGQLVHSSSLIINLQASAYDNPSETWTDLSSGYGSQGPSNGMMGLESSPPLSSSDGIAYFTFDGTKYVPLAAPFFPSANVLLKFSIGVYFRSTISGDAVTNCANFVNKPLLDFDRSEYFSLSFSHAGQLQFNTKSRIRHGMCTTTPLNVYNDNAWHYVTAVFDSSATPNKMLYMDGVLVLSATASNHTDGVGVTATLRYGFIGAGSEASSANGDRNVGEQVLEGSSIAMMHMYEGIALSASDVLANYMNITGQTLAPTIVPPSTGAPTVPPTSSPTLVPTKAPTAAPTLTPTTANRLAEHQPTNDCVANAGPPTLHRSPPLLQLNDGISHDTLIYYQGAPSSTCSTLQVATASRMLHQNISICFHPPPPSTFTPSTASTHNLLHSAITIAYLSTLASPSIGSPATATTTPTSPPTAAPPIDVVATATVAFTFFNAEIADFDNATFQAVFEQQLRSASAATANSTADLAWVNSVSAASVLVNLTQAWSAEMLVSGASPTDYVAVVTSSPNTILQDDPLLRPYTVQAALLQLSYDAPTPPPHPPPPLVSRCPGVSASETEMDDFLCPSCPEGFRPTGGACTMCTLTVQILSSTAVEGSMRRSYRNQVIGKVIGLDSDTCVETAGTAFAWTGARSASDIPVTLTFDDTVHKANTLKLNLPASTLQAESAHRVELSAHLVGNVEVSATAELDFFVRSEPLRVLISGGNVEMGSLSSLRLDASASYDPNDMARAGALALTWRCTAGPDRRRCRNAQGAPLPEVITPGADAAGLCSGGGSASCIFLTTSLQGSPEGLRYNLTCTASKDNRTAAEGVWVVVVAGHQSPGVAIAPLDPAKASPEADTVVRGTVVFGTTVSGEADSRWIRWEARVEEGETGEAGGLADFDLEAAALTPVTQPSLVVQAGALAGGRTYLFTLRAGDGYGAAAAVLRVVVNRPPEHFQAGGDAVTVAPVDALGREVADERRSDEDGIVSGVALEDYFATEMSGWVDDAEDLPLMYQAAYRIEGQAAVRALMDYALTTTLVFTLPEAGSEAWVHNVTLYIGVRDMLGALSTVSRTVRVTSKEHRSAAEEAEYVDALLSRSRGQAANGDAEGSLVVVDGVAHMLNAGAAPAAPRRHTLQAAEAGAAESLLQRQMKRESAVELAGAAASSLVETDMMVLKLSQSVESIVAVPHEVSTGAATASRDILQQLMDATLAEGRGRSALSSEAAGTMCTALSNLTRVNAVNGSIVDSAQVPPGRSEQLNVLRPRGPALSAVAPTRLDFVVPSTLPGPRMHLPAQQSKGAASINGRELRWQILPWKCDARHFTSRREMCWGVNAISRISAMWSSDPMRVVFL</sequence>
<feature type="chain" id="PRO_5042079775" description="PKD/REJ-like domain-containing protein" evidence="6">
    <location>
        <begin position="29"/>
        <end position="1449"/>
    </location>
</feature>
<feature type="domain" description="PKD/REJ-like" evidence="7">
    <location>
        <begin position="732"/>
        <end position="1207"/>
    </location>
</feature>
<evidence type="ECO:0000256" key="3">
    <source>
        <dbReference type="ARBA" id="ARBA00022737"/>
    </source>
</evidence>
<evidence type="ECO:0000313" key="8">
    <source>
        <dbReference type="EMBL" id="KAK3259813.1"/>
    </source>
</evidence>
<keyword evidence="4" id="KW-1133">Transmembrane helix</keyword>
<dbReference type="EMBL" id="LGRX02018450">
    <property type="protein sequence ID" value="KAK3259813.1"/>
    <property type="molecule type" value="Genomic_DNA"/>
</dbReference>
<keyword evidence="3" id="KW-0677">Repeat</keyword>
<accession>A0AAE0FHX4</accession>
<evidence type="ECO:0000256" key="5">
    <source>
        <dbReference type="ARBA" id="ARBA00023136"/>
    </source>
</evidence>